<evidence type="ECO:0000256" key="3">
    <source>
        <dbReference type="ARBA" id="ARBA00022723"/>
    </source>
</evidence>
<keyword evidence="4 8" id="KW-0547">Nucleotide-binding</keyword>
<evidence type="ECO:0000256" key="1">
    <source>
        <dbReference type="ARBA" id="ARBA00022485"/>
    </source>
</evidence>
<dbReference type="Pfam" id="PF10609">
    <property type="entry name" value="ParA"/>
    <property type="match status" value="1"/>
</dbReference>
<dbReference type="Gene3D" id="3.40.50.300">
    <property type="entry name" value="P-loop containing nucleotide triphosphate hydrolases"/>
    <property type="match status" value="1"/>
</dbReference>
<evidence type="ECO:0000256" key="10">
    <source>
        <dbReference type="SAM" id="Phobius"/>
    </source>
</evidence>
<dbReference type="GO" id="GO:0005829">
    <property type="term" value="C:cytosol"/>
    <property type="evidence" value="ECO:0007669"/>
    <property type="project" value="TreeGrafter"/>
</dbReference>
<keyword evidence="7 8" id="KW-0411">Iron-sulfur</keyword>
<dbReference type="CDD" id="cd02037">
    <property type="entry name" value="Mrp_NBP35"/>
    <property type="match status" value="1"/>
</dbReference>
<dbReference type="InterPro" id="IPR019591">
    <property type="entry name" value="Mrp/NBP35_ATP-bd"/>
</dbReference>
<feature type="compositionally biased region" description="Pro residues" evidence="9">
    <location>
        <begin position="85"/>
        <end position="98"/>
    </location>
</feature>
<dbReference type="OrthoDB" id="332512at2759"/>
<organism evidence="11 12">
    <name type="scientific">Toxoplasma gondii MAS</name>
    <dbReference type="NCBI Taxonomy" id="943118"/>
    <lineage>
        <taxon>Eukaryota</taxon>
        <taxon>Sar</taxon>
        <taxon>Alveolata</taxon>
        <taxon>Apicomplexa</taxon>
        <taxon>Conoidasida</taxon>
        <taxon>Coccidia</taxon>
        <taxon>Eucoccidiorida</taxon>
        <taxon>Eimeriorina</taxon>
        <taxon>Sarcocystidae</taxon>
        <taxon>Toxoplasma</taxon>
    </lineage>
</organism>
<keyword evidence="6 8" id="KW-0408">Iron</keyword>
<evidence type="ECO:0000256" key="2">
    <source>
        <dbReference type="ARBA" id="ARBA00022490"/>
    </source>
</evidence>
<feature type="binding site" evidence="8">
    <location>
        <position position="140"/>
    </location>
    <ligand>
        <name>[4Fe-4S] cluster</name>
        <dbReference type="ChEBI" id="CHEBI:49883"/>
        <label>1</label>
    </ligand>
</feature>
<feature type="binding site" evidence="8">
    <location>
        <position position="117"/>
    </location>
    <ligand>
        <name>[4Fe-4S] cluster</name>
        <dbReference type="ChEBI" id="CHEBI:49883"/>
        <label>1</label>
    </ligand>
</feature>
<feature type="binding site" evidence="8">
    <location>
        <begin position="175"/>
        <end position="182"/>
    </location>
    <ligand>
        <name>ATP</name>
        <dbReference type="ChEBI" id="CHEBI:30616"/>
    </ligand>
</feature>
<dbReference type="GO" id="GO:0046872">
    <property type="term" value="F:metal ion binding"/>
    <property type="evidence" value="ECO:0007669"/>
    <property type="project" value="UniProtKB-KW"/>
</dbReference>
<dbReference type="Proteomes" id="UP000028821">
    <property type="component" value="Unassembled WGS sequence"/>
</dbReference>
<dbReference type="EMBL" id="AEXC02002619">
    <property type="protein sequence ID" value="KFH03785.1"/>
    <property type="molecule type" value="Genomic_DNA"/>
</dbReference>
<evidence type="ECO:0000256" key="9">
    <source>
        <dbReference type="SAM" id="MobiDB-lite"/>
    </source>
</evidence>
<keyword evidence="2 8" id="KW-0963">Cytoplasm</keyword>
<comment type="subcellular location">
    <subcellularLocation>
        <location evidence="8">Cytoplasm</location>
    </subcellularLocation>
</comment>
<comment type="function">
    <text evidence="8">Component of the cytosolic iron-sulfur (Fe/S) protein assembly (CIA) machinery. Required for maturation of extramitochondrial Fe-S proteins. The NUBP1-NUBP2 heterotetramer forms a Fe-S scaffold complex, mediating the de novo assembly of an Fe-S cluster and its transfer to target apoproteins.</text>
</comment>
<evidence type="ECO:0000256" key="4">
    <source>
        <dbReference type="ARBA" id="ARBA00022741"/>
    </source>
</evidence>
<comment type="subunit">
    <text evidence="8">Heterotetramer of 2 NUBP1 and 2 NUBP2 chains.</text>
</comment>
<reference evidence="11 12" key="1">
    <citation type="submission" date="2014-04" db="EMBL/GenBank/DDBJ databases">
        <authorList>
            <person name="Sibley D."/>
            <person name="Venepally P."/>
            <person name="Karamycheva S."/>
            <person name="Hadjithomas M."/>
            <person name="Khan A."/>
            <person name="Brunk B."/>
            <person name="Roos D."/>
            <person name="Caler E."/>
            <person name="Lorenzi H."/>
        </authorList>
    </citation>
    <scope>NUCLEOTIDE SEQUENCE [LARGE SCALE GENOMIC DNA]</scope>
    <source>
        <strain evidence="11 12">MAS</strain>
    </source>
</reference>
<evidence type="ECO:0000256" key="7">
    <source>
        <dbReference type="ARBA" id="ARBA00023014"/>
    </source>
</evidence>
<keyword evidence="10" id="KW-0812">Transmembrane</keyword>
<dbReference type="VEuPathDB" id="ToxoDB:TGMAS_280730"/>
<keyword evidence="5 8" id="KW-0067">ATP-binding</keyword>
<comment type="caution">
    <text evidence="11">The sequence shown here is derived from an EMBL/GenBank/DDBJ whole genome shotgun (WGS) entry which is preliminary data.</text>
</comment>
<dbReference type="InterPro" id="IPR028601">
    <property type="entry name" value="NUBP1/Nbp35"/>
</dbReference>
<comment type="caution">
    <text evidence="8">Lacks conserved residue(s) required for the propagation of feature annotation.</text>
</comment>
<keyword evidence="10" id="KW-1133">Transmembrane helix</keyword>
<evidence type="ECO:0000256" key="6">
    <source>
        <dbReference type="ARBA" id="ARBA00023004"/>
    </source>
</evidence>
<comment type="cofactor">
    <cofactor evidence="8">
        <name>[4Fe-4S] cluster</name>
        <dbReference type="ChEBI" id="CHEBI:49883"/>
    </cofactor>
    <text evidence="8">Binds 4 [4Fe-4S] clusters per heterotetramer. Contains two stable clusters in the N-termini of NUBP1 and two labile, bridging clusters between subunits of the NUBP1-NUBP2 heterotetramer.</text>
</comment>
<keyword evidence="3 8" id="KW-0479">Metal-binding</keyword>
<evidence type="ECO:0000313" key="12">
    <source>
        <dbReference type="Proteomes" id="UP000028821"/>
    </source>
</evidence>
<keyword evidence="1 8" id="KW-0004">4Fe-4S</keyword>
<sequence>MDPFALSKRNVFLLGAASGAVLGTAATLGTLAYLHFKRGRSCPFQTALIRSLTNLLSPSCSSPSPSCSPSSPSPSPPSASSSSSSPPPPPPSASPSSPPSASSASEFDAAAAEREDCPGVSSADAGKSDACAGCPNRSLCAGGAAAEAAVAQKSAANEVADRLRNVKRKVMVLSGKGGVGKSSIASQIAWTAASRGLSVGICDVDVCGPSIPLMMQAVHGEVHQSASGWEPVYVRDNLAVMSIGFLLPDSDAAVVWRGPKKNGLIHQFFADVRWGDLDLLLVDTPPGTSDEHLSLVSLLTTDGAVIVTTPQEAALQDVRKEINFCKKVGVPVLGVVENMSSSVFASVNPDGAKGMCKQMEVPYSGSVPLDPSLLRACETGVALVEEFPGAPASVAVEKLVVDLLTLLDLPLRREEEDSFE</sequence>
<gene>
    <name evidence="11" type="ORF">TGMAS_280730</name>
</gene>
<name>A0A086PTV3_TOXGO</name>
<evidence type="ECO:0000313" key="11">
    <source>
        <dbReference type="EMBL" id="KFH03785.1"/>
    </source>
</evidence>
<dbReference type="HAMAP" id="MF_02040">
    <property type="entry name" value="Mrp_NBP35"/>
    <property type="match status" value="1"/>
</dbReference>
<feature type="transmembrane region" description="Helical" evidence="10">
    <location>
        <begin position="12"/>
        <end position="36"/>
    </location>
</feature>
<feature type="binding site" evidence="8">
    <location>
        <position position="134"/>
    </location>
    <ligand>
        <name>[4Fe-4S] cluster</name>
        <dbReference type="ChEBI" id="CHEBI:49883"/>
        <label>1</label>
    </ligand>
</feature>
<feature type="region of interest" description="Disordered" evidence="9">
    <location>
        <begin position="63"/>
        <end position="127"/>
    </location>
</feature>
<proteinExistence type="inferred from homology"/>
<dbReference type="HAMAP" id="MF_03038">
    <property type="entry name" value="NUBP1"/>
    <property type="match status" value="1"/>
</dbReference>
<dbReference type="GO" id="GO:0051539">
    <property type="term" value="F:4 iron, 4 sulfur cluster binding"/>
    <property type="evidence" value="ECO:0007669"/>
    <property type="project" value="UniProtKB-UniRule"/>
</dbReference>
<dbReference type="GO" id="GO:0005524">
    <property type="term" value="F:ATP binding"/>
    <property type="evidence" value="ECO:0007669"/>
    <property type="project" value="UniProtKB-KW"/>
</dbReference>
<dbReference type="AlphaFoldDB" id="A0A086PTV3"/>
<feature type="binding site" evidence="8">
    <location>
        <position position="131"/>
    </location>
    <ligand>
        <name>[4Fe-4S] cluster</name>
        <dbReference type="ChEBI" id="CHEBI:49883"/>
        <label>1</label>
    </ligand>
</feature>
<comment type="similarity">
    <text evidence="8">Belongs to the Mrp/NBP35 ATP-binding proteins family. NUBP1/NBP35 subfamily.</text>
</comment>
<dbReference type="GO" id="GO:0016226">
    <property type="term" value="P:iron-sulfur cluster assembly"/>
    <property type="evidence" value="ECO:0007669"/>
    <property type="project" value="UniProtKB-UniRule"/>
</dbReference>
<dbReference type="InterPro" id="IPR033756">
    <property type="entry name" value="YlxH/NBP35"/>
</dbReference>
<accession>A0A086PTV3</accession>
<dbReference type="GO" id="GO:0140663">
    <property type="term" value="F:ATP-dependent FeS chaperone activity"/>
    <property type="evidence" value="ECO:0007669"/>
    <property type="project" value="InterPro"/>
</dbReference>
<dbReference type="PANTHER" id="PTHR23264">
    <property type="entry name" value="NUCLEOTIDE-BINDING PROTEIN NBP35 YEAST -RELATED"/>
    <property type="match status" value="1"/>
</dbReference>
<dbReference type="SUPFAM" id="SSF52540">
    <property type="entry name" value="P-loop containing nucleoside triphosphate hydrolases"/>
    <property type="match status" value="1"/>
</dbReference>
<protein>
    <recommendedName>
        <fullName evidence="8">Cytosolic Fe-S cluster assembly factor NUBP1 homolog</fullName>
    </recommendedName>
</protein>
<evidence type="ECO:0000256" key="8">
    <source>
        <dbReference type="HAMAP-Rule" id="MF_03038"/>
    </source>
</evidence>
<dbReference type="PANTHER" id="PTHR23264:SF19">
    <property type="entry name" value="CYTOSOLIC FE-S CLUSTER ASSEMBLY FACTOR NUBP2"/>
    <property type="match status" value="1"/>
</dbReference>
<evidence type="ECO:0000256" key="5">
    <source>
        <dbReference type="ARBA" id="ARBA00022840"/>
    </source>
</evidence>
<keyword evidence="10" id="KW-0472">Membrane</keyword>
<dbReference type="InterPro" id="IPR027417">
    <property type="entry name" value="P-loop_NTPase"/>
</dbReference>